<keyword evidence="4 8" id="KW-0418">Kinase</keyword>
<organism evidence="8 9">
    <name type="scientific">Stylonychia lemnae</name>
    <name type="common">Ciliate</name>
    <dbReference type="NCBI Taxonomy" id="5949"/>
    <lineage>
        <taxon>Eukaryota</taxon>
        <taxon>Sar</taxon>
        <taxon>Alveolata</taxon>
        <taxon>Ciliophora</taxon>
        <taxon>Intramacronucleata</taxon>
        <taxon>Spirotrichea</taxon>
        <taxon>Stichotrichia</taxon>
        <taxon>Sporadotrichida</taxon>
        <taxon>Oxytrichidae</taxon>
        <taxon>Stylonychinae</taxon>
        <taxon>Stylonychia</taxon>
    </lineage>
</organism>
<proteinExistence type="predicted"/>
<dbReference type="PROSITE" id="PS00108">
    <property type="entry name" value="PROTEIN_KINASE_ST"/>
    <property type="match status" value="1"/>
</dbReference>
<dbReference type="EMBL" id="CCKQ01002496">
    <property type="protein sequence ID" value="CDW73592.1"/>
    <property type="molecule type" value="Genomic_DNA"/>
</dbReference>
<evidence type="ECO:0000313" key="8">
    <source>
        <dbReference type="EMBL" id="CDW73592.1"/>
    </source>
</evidence>
<keyword evidence="5" id="KW-0067">ATP-binding</keyword>
<evidence type="ECO:0000256" key="5">
    <source>
        <dbReference type="ARBA" id="ARBA00022840"/>
    </source>
</evidence>
<dbReference type="InParanoid" id="A0A077ZUM6"/>
<dbReference type="PROSITE" id="PS50011">
    <property type="entry name" value="PROTEIN_KINASE_DOM"/>
    <property type="match status" value="1"/>
</dbReference>
<evidence type="ECO:0000256" key="3">
    <source>
        <dbReference type="ARBA" id="ARBA00022741"/>
    </source>
</evidence>
<reference evidence="8 9" key="1">
    <citation type="submission" date="2014-06" db="EMBL/GenBank/DDBJ databases">
        <authorList>
            <person name="Swart Estienne"/>
        </authorList>
    </citation>
    <scope>NUCLEOTIDE SEQUENCE [LARGE SCALE GENOMIC DNA]</scope>
    <source>
        <strain evidence="8 9">130c</strain>
    </source>
</reference>
<dbReference type="GO" id="GO:0004674">
    <property type="term" value="F:protein serine/threonine kinase activity"/>
    <property type="evidence" value="ECO:0007669"/>
    <property type="project" value="UniProtKB-KW"/>
</dbReference>
<dbReference type="InterPro" id="IPR009548">
    <property type="entry name" value="Prkrip1"/>
</dbReference>
<dbReference type="Gene3D" id="3.30.200.20">
    <property type="entry name" value="Phosphorylase Kinase, domain 1"/>
    <property type="match status" value="1"/>
</dbReference>
<dbReference type="GO" id="GO:0003725">
    <property type="term" value="F:double-stranded RNA binding"/>
    <property type="evidence" value="ECO:0007669"/>
    <property type="project" value="InterPro"/>
</dbReference>
<evidence type="ECO:0000256" key="6">
    <source>
        <dbReference type="SAM" id="MobiDB-lite"/>
    </source>
</evidence>
<keyword evidence="9" id="KW-1185">Reference proteome</keyword>
<gene>
    <name evidence="8" type="primary">Contig8880.g9486</name>
    <name evidence="8" type="ORF">STYLEM_2575</name>
</gene>
<feature type="compositionally biased region" description="Basic and acidic residues" evidence="6">
    <location>
        <begin position="137"/>
        <end position="161"/>
    </location>
</feature>
<protein>
    <submittedName>
        <fullName evidence="8">Map kinase</fullName>
    </submittedName>
</protein>
<evidence type="ECO:0000313" key="9">
    <source>
        <dbReference type="Proteomes" id="UP000039865"/>
    </source>
</evidence>
<feature type="compositionally biased region" description="Polar residues" evidence="6">
    <location>
        <begin position="545"/>
        <end position="562"/>
    </location>
</feature>
<dbReference type="InterPro" id="IPR011009">
    <property type="entry name" value="Kinase-like_dom_sf"/>
</dbReference>
<feature type="region of interest" description="Disordered" evidence="6">
    <location>
        <begin position="137"/>
        <end position="186"/>
    </location>
</feature>
<dbReference type="InterPro" id="IPR050117">
    <property type="entry name" value="MAPK"/>
</dbReference>
<dbReference type="PANTHER" id="PTHR24055">
    <property type="entry name" value="MITOGEN-ACTIVATED PROTEIN KINASE"/>
    <property type="match status" value="1"/>
</dbReference>
<evidence type="ECO:0000256" key="1">
    <source>
        <dbReference type="ARBA" id="ARBA00022527"/>
    </source>
</evidence>
<dbReference type="GO" id="GO:0005524">
    <property type="term" value="F:ATP binding"/>
    <property type="evidence" value="ECO:0007669"/>
    <property type="project" value="UniProtKB-KW"/>
</dbReference>
<dbReference type="InterPro" id="IPR000719">
    <property type="entry name" value="Prot_kinase_dom"/>
</dbReference>
<dbReference type="SMART" id="SM00220">
    <property type="entry name" value="S_TKc"/>
    <property type="match status" value="1"/>
</dbReference>
<evidence type="ECO:0000256" key="4">
    <source>
        <dbReference type="ARBA" id="ARBA00022777"/>
    </source>
</evidence>
<dbReference type="Pfam" id="PF00069">
    <property type="entry name" value="Pkinase"/>
    <property type="match status" value="1"/>
</dbReference>
<dbReference type="AlphaFoldDB" id="A0A077ZUM6"/>
<keyword evidence="3" id="KW-0547">Nucleotide-binding</keyword>
<keyword evidence="2" id="KW-0808">Transferase</keyword>
<evidence type="ECO:0000256" key="2">
    <source>
        <dbReference type="ARBA" id="ARBA00022679"/>
    </source>
</evidence>
<evidence type="ECO:0000259" key="7">
    <source>
        <dbReference type="PROSITE" id="PS50011"/>
    </source>
</evidence>
<dbReference type="Pfam" id="PF06658">
    <property type="entry name" value="DUF1168"/>
    <property type="match status" value="1"/>
</dbReference>
<sequence length="777" mass="90597">MSQNKDKVVPDYIRSQNKFLPNQVVFVEKVDNVHGSTAGAGSGDFHQYRQLRRKERYRLIKMEAEHRQQKEKEDYANKRQGMNLECDVKTQKKSLKRKLKKEKKRIIKEYGKMAKGLNECEDGSLVDKVFEKYGDDAIVHQEPEESEDEKRLIDEEQKDDQSDSDNDLLAKRPLNRQDEDSDEDSQKLREIVKANKRIKEQFQSNKQEVKQIQQKEQRNNIKIVDDDEIEDNNYNSSEERSGGFGKVYEAVDVFNGETVALKEMYINMTDFQQCCNLTEVKALQDISHPNIVSLKEVVLQDKKLFLVYELLHKDLFVLIDEKRKQKQMFSEDDIKLYMYQLLKGVQYIHKRGYIHRDLKPENLMLLDDSLLKITDFGIIKDLNQANQGLFTEYISTRWYRAPEIVVRSSKYDTKVDMFAIGCIMAELYLRMPIFPGSSAMDQMSKICQVLGSPNESEWPEGFKVAREKNIDIPMNLPKIDLAGKLRYASPYAVDLIEWLFRFNPSERPTCDQALEHAFFLDLNTKQLQQRINVLSTKEVSPGRKNIQNRSESRQNQPLQPNQRLEKSDNEMREMYQMRFQKKMFDPSSIYNSYFKGTDKKVNQDIFNVSGRKYQHQNSTLLDKSLNNSRLNDGSKDPPAQYQRLGTNLSQKQQLIRKQSSYVQNKYIYADQSSISNKQLLSFDNRQNSKSNQRVIIPPSSALNLNKSLFSQLGSQILDQSQFGDQIEKDSSPPSSRFQDGKNISAFNIVKNKISIDQFLDMVKRGPAFDNTKDNPYF</sequence>
<dbReference type="InterPro" id="IPR008271">
    <property type="entry name" value="Ser/Thr_kinase_AS"/>
</dbReference>
<feature type="domain" description="Protein kinase" evidence="7">
    <location>
        <begin position="233"/>
        <end position="519"/>
    </location>
</feature>
<accession>A0A077ZUM6</accession>
<dbReference type="SUPFAM" id="SSF56112">
    <property type="entry name" value="Protein kinase-like (PK-like)"/>
    <property type="match status" value="1"/>
</dbReference>
<dbReference type="FunFam" id="1.10.510.10:FF:000624">
    <property type="entry name" value="Mitogen-activated protein kinase"/>
    <property type="match status" value="1"/>
</dbReference>
<name>A0A077ZUM6_STYLE</name>
<dbReference type="Proteomes" id="UP000039865">
    <property type="component" value="Unassembled WGS sequence"/>
</dbReference>
<dbReference type="Gene3D" id="1.10.510.10">
    <property type="entry name" value="Transferase(Phosphotransferase) domain 1"/>
    <property type="match status" value="1"/>
</dbReference>
<feature type="region of interest" description="Disordered" evidence="6">
    <location>
        <begin position="536"/>
        <end position="569"/>
    </location>
</feature>
<keyword evidence="1" id="KW-0723">Serine/threonine-protein kinase</keyword>